<dbReference type="AlphaFoldDB" id="A0A368N3H7"/>
<proteinExistence type="predicted"/>
<dbReference type="Pfam" id="PF14344">
    <property type="entry name" value="DUF4397"/>
    <property type="match status" value="4"/>
</dbReference>
<protein>
    <submittedName>
        <fullName evidence="2">DUF4397 domain-containing protein</fullName>
    </submittedName>
</protein>
<evidence type="ECO:0000259" key="1">
    <source>
        <dbReference type="Pfam" id="PF14344"/>
    </source>
</evidence>
<evidence type="ECO:0000313" key="2">
    <source>
        <dbReference type="EMBL" id="RCU45117.1"/>
    </source>
</evidence>
<comment type="caution">
    <text evidence="2">The sequence shown here is derived from an EMBL/GenBank/DDBJ whole genome shotgun (WGS) entry which is preliminary data.</text>
</comment>
<dbReference type="EMBL" id="QPID01000012">
    <property type="protein sequence ID" value="RCU45117.1"/>
    <property type="molecule type" value="Genomic_DNA"/>
</dbReference>
<feature type="domain" description="DUF4397" evidence="1">
    <location>
        <begin position="721"/>
        <end position="840"/>
    </location>
</feature>
<dbReference type="InterPro" id="IPR025510">
    <property type="entry name" value="DUF4397"/>
</dbReference>
<evidence type="ECO:0000313" key="3">
    <source>
        <dbReference type="Proteomes" id="UP000252558"/>
    </source>
</evidence>
<feature type="domain" description="DUF4397" evidence="1">
    <location>
        <begin position="493"/>
        <end position="618"/>
    </location>
</feature>
<name>A0A368N3H7_9GAMM</name>
<gene>
    <name evidence="2" type="ORF">DU002_16955</name>
</gene>
<feature type="domain" description="DUF4397" evidence="1">
    <location>
        <begin position="270"/>
        <end position="395"/>
    </location>
</feature>
<organism evidence="2 3">
    <name type="scientific">Corallincola holothuriorum</name>
    <dbReference type="NCBI Taxonomy" id="2282215"/>
    <lineage>
        <taxon>Bacteria</taxon>
        <taxon>Pseudomonadati</taxon>
        <taxon>Pseudomonadota</taxon>
        <taxon>Gammaproteobacteria</taxon>
        <taxon>Alteromonadales</taxon>
        <taxon>Psychromonadaceae</taxon>
        <taxon>Corallincola</taxon>
    </lineage>
</organism>
<feature type="domain" description="DUF4397" evidence="1">
    <location>
        <begin position="41"/>
        <end position="165"/>
    </location>
</feature>
<sequence length="925" mass="95772">MEKNIMKLTKSVLALLISSALISGCSDDDDDEEIIVPDGEAFVRVVHASPDAPNVNVYVDDAQVLADVSYQQASAFLALPEGTYDIRVEAIVPGGNVDVFQGDVSVDALLQYNIVAVGYAAGLLEPTALDSTTFQPVIVPRDGIYDETMLRLQVLHGAPDVGLVGVHVTGPDDELSDATELTELDYGDFTMDPVMVAPAVYRVRLTDPDDASVVAYDSGPLDLSAGGDLFITATSNTGAGAAPVNLLVMDGTADENGNDAGVVADANLAAEVRITHAINNVGGVDVWVNGTAPEMGSPLYNLMFPSTTPMEGYLELPAASYDFDVALTGTMDVAISAEGVMLAGGSRYNVFAIPQGPGDVNPALWPIVIDDRAVATESKLRVLHISPEAGNVDIYLSADDMIDAEDTVLADIPYLGDSGNISVVPGMYYLMVTPTGDMDTIALGPLALDLMAGKVYTAAAVTDPMNETGVAIEGIDVGLIGLDDLMIAPGDPLVRVSHASPDAPAVNVLVDGAVALEGVDYKVASGLIELPAGAHTVQIDALDADGDFLATVLPETSLDLMAGYTYNVSAIGYAAELGMETATAFAPSIVASPTRALAADKVRVQILHGAPNAPQVDIHVTAPDATLSADTVLTTLAFAEYTMSPVTVPTGDYQIRITPADDLTVVYDSGTLALAGGSDLFITAIQNTDAGDKLVALEVLDGTVDEEGNDAAIVYDKDTGADVNVIHTVAAAPLVDVYVDDALAVDDFAFQATTGYVPLAAGMHTLDVTASDAADNSMPVITADVDLMASYSYSVLAIGDGSDEKPLALWPLVDMPRSIATEAMIRFAHAATAAPVVDIYLSADATLDAGDALLVEDLDYMETASLSVNADTGGYVFVAVADTLTAAIGPVMIQADLGGVYTVVAIDDGMSGFTVIDVDGIAVPE</sequence>
<dbReference type="Proteomes" id="UP000252558">
    <property type="component" value="Unassembled WGS sequence"/>
</dbReference>
<accession>A0A368N3H7</accession>
<dbReference type="PROSITE" id="PS51257">
    <property type="entry name" value="PROKAR_LIPOPROTEIN"/>
    <property type="match status" value="1"/>
</dbReference>
<keyword evidence="3" id="KW-1185">Reference proteome</keyword>
<reference evidence="2 3" key="1">
    <citation type="submission" date="2018-07" db="EMBL/GenBank/DDBJ databases">
        <title>Corallincola holothuriorum sp. nov., a new facultative anaerobe isolated from sea cucumber Apostichopus japonicus.</title>
        <authorList>
            <person name="Xia H."/>
        </authorList>
    </citation>
    <scope>NUCLEOTIDE SEQUENCE [LARGE SCALE GENOMIC DNA]</scope>
    <source>
        <strain evidence="2 3">C4</strain>
    </source>
</reference>